<feature type="region of interest" description="Disordered" evidence="1">
    <location>
        <begin position="238"/>
        <end position="259"/>
    </location>
</feature>
<dbReference type="Gene3D" id="3.30.70.2970">
    <property type="entry name" value="Protein of unknown function (DUF541), domain 2"/>
    <property type="match status" value="1"/>
</dbReference>
<sequence>MKTKTLLAAALGIVMTTAAWAEDMTRQITVTGEGRVEAVPDMATISLGVTSQADEAEAAMTETSGKVGDILSRLEELGLEKRDVQTQRIALSPLWSDRRQNDADRPAEITGYVASNTVTVRVRDLGALGDILGAVVEDGANEFNGLSFGLQEPDAAQDDARRKAVEDARARAELLAEAAGVRLGPVIRINDQSGARPMPRMMAAMADSRESAVPVAEGEIELNASVAMVFAIEDAGNDDALSVDPATGNGAGGGDESAE</sequence>
<accession>A0A1R3W8G7</accession>
<dbReference type="PANTHER" id="PTHR34387">
    <property type="entry name" value="SLR1258 PROTEIN"/>
    <property type="match status" value="1"/>
</dbReference>
<feature type="chain" id="PRO_5013181610" description="26 kDa periplasmic immunogenic protein" evidence="2">
    <location>
        <begin position="22"/>
        <end position="259"/>
    </location>
</feature>
<dbReference type="InterPro" id="IPR007497">
    <property type="entry name" value="SIMPL/DUF541"/>
</dbReference>
<feature type="signal peptide" evidence="2">
    <location>
        <begin position="1"/>
        <end position="21"/>
    </location>
</feature>
<protein>
    <recommendedName>
        <fullName evidence="5">26 kDa periplasmic immunogenic protein</fullName>
    </recommendedName>
</protein>
<dbReference type="Gene3D" id="3.30.110.170">
    <property type="entry name" value="Protein of unknown function (DUF541), domain 1"/>
    <property type="match status" value="1"/>
</dbReference>
<keyword evidence="4" id="KW-1185">Reference proteome</keyword>
<evidence type="ECO:0000256" key="2">
    <source>
        <dbReference type="SAM" id="SignalP"/>
    </source>
</evidence>
<evidence type="ECO:0000256" key="1">
    <source>
        <dbReference type="SAM" id="MobiDB-lite"/>
    </source>
</evidence>
<evidence type="ECO:0008006" key="5">
    <source>
        <dbReference type="Google" id="ProtNLM"/>
    </source>
</evidence>
<dbReference type="EMBL" id="FTPS01000001">
    <property type="protein sequence ID" value="SIT74247.1"/>
    <property type="molecule type" value="Genomic_DNA"/>
</dbReference>
<name>A0A1R3W8G7_9RHOB</name>
<dbReference type="GO" id="GO:0006974">
    <property type="term" value="P:DNA damage response"/>
    <property type="evidence" value="ECO:0007669"/>
    <property type="project" value="TreeGrafter"/>
</dbReference>
<organism evidence="3 4">
    <name type="scientific">Pontibaca methylaminivorans</name>
    <dbReference type="NCBI Taxonomy" id="515897"/>
    <lineage>
        <taxon>Bacteria</taxon>
        <taxon>Pseudomonadati</taxon>
        <taxon>Pseudomonadota</taxon>
        <taxon>Alphaproteobacteria</taxon>
        <taxon>Rhodobacterales</taxon>
        <taxon>Roseobacteraceae</taxon>
        <taxon>Pontibaca</taxon>
    </lineage>
</organism>
<dbReference type="Proteomes" id="UP000192455">
    <property type="component" value="Unassembled WGS sequence"/>
</dbReference>
<dbReference type="PANTHER" id="PTHR34387:SF1">
    <property type="entry name" value="PERIPLASMIC IMMUNOGENIC PROTEIN"/>
    <property type="match status" value="1"/>
</dbReference>
<dbReference type="RefSeq" id="WP_076646325.1">
    <property type="nucleotide sequence ID" value="NZ_FTPS01000001.1"/>
</dbReference>
<dbReference type="AlphaFoldDB" id="A0A1R3W8G7"/>
<gene>
    <name evidence="3" type="ORF">SAMN05421849_0124</name>
</gene>
<reference evidence="3 4" key="1">
    <citation type="submission" date="2017-01" db="EMBL/GenBank/DDBJ databases">
        <authorList>
            <person name="Mah S.A."/>
            <person name="Swanson W.J."/>
            <person name="Moy G.W."/>
            <person name="Vacquier V.D."/>
        </authorList>
    </citation>
    <scope>NUCLEOTIDE SEQUENCE [LARGE SCALE GENOMIC DNA]</scope>
    <source>
        <strain evidence="3 4">DSM 21219</strain>
    </source>
</reference>
<proteinExistence type="predicted"/>
<dbReference type="InterPro" id="IPR052022">
    <property type="entry name" value="26kDa_periplasmic_antigen"/>
</dbReference>
<evidence type="ECO:0000313" key="3">
    <source>
        <dbReference type="EMBL" id="SIT74247.1"/>
    </source>
</evidence>
<feature type="compositionally biased region" description="Gly residues" evidence="1">
    <location>
        <begin position="249"/>
        <end position="259"/>
    </location>
</feature>
<evidence type="ECO:0000313" key="4">
    <source>
        <dbReference type="Proteomes" id="UP000192455"/>
    </source>
</evidence>
<keyword evidence="2" id="KW-0732">Signal</keyword>
<dbReference type="Pfam" id="PF04402">
    <property type="entry name" value="SIMPL"/>
    <property type="match status" value="1"/>
</dbReference>